<dbReference type="InterPro" id="IPR004105">
    <property type="entry name" value="CheA-like_dim"/>
</dbReference>
<dbReference type="SUPFAM" id="SSF55874">
    <property type="entry name" value="ATPase domain of HSP90 chaperone/DNA topoisomerase II/histidine kinase"/>
    <property type="match status" value="1"/>
</dbReference>
<evidence type="ECO:0000256" key="5">
    <source>
        <dbReference type="ARBA" id="ARBA00022679"/>
    </source>
</evidence>
<evidence type="ECO:0000313" key="13">
    <source>
        <dbReference type="EMBL" id="RJF85487.1"/>
    </source>
</evidence>
<dbReference type="InterPro" id="IPR005467">
    <property type="entry name" value="His_kinase_dom"/>
</dbReference>
<dbReference type="InterPro" id="IPR051315">
    <property type="entry name" value="Bact_Chemotaxis_CheA"/>
</dbReference>
<dbReference type="Gene3D" id="1.20.120.160">
    <property type="entry name" value="HPT domain"/>
    <property type="match status" value="1"/>
</dbReference>
<dbReference type="Gene3D" id="3.30.565.10">
    <property type="entry name" value="Histidine kinase-like ATPase, C-terminal domain"/>
    <property type="match status" value="1"/>
</dbReference>
<dbReference type="SMART" id="SM00387">
    <property type="entry name" value="HATPase_c"/>
    <property type="match status" value="1"/>
</dbReference>
<dbReference type="Gene3D" id="2.40.50.180">
    <property type="entry name" value="CheA-289, Domain 4"/>
    <property type="match status" value="1"/>
</dbReference>
<evidence type="ECO:0000256" key="2">
    <source>
        <dbReference type="ARBA" id="ARBA00012438"/>
    </source>
</evidence>
<dbReference type="EC" id="2.7.13.3" evidence="2"/>
<dbReference type="Gene3D" id="1.10.287.560">
    <property type="entry name" value="Histidine kinase CheA-like, homodimeric domain"/>
    <property type="match status" value="1"/>
</dbReference>
<dbReference type="EMBL" id="QYUM01000004">
    <property type="protein sequence ID" value="RJF85487.1"/>
    <property type="molecule type" value="Genomic_DNA"/>
</dbReference>
<dbReference type="PANTHER" id="PTHR43395:SF1">
    <property type="entry name" value="CHEMOTAXIS PROTEIN CHEA"/>
    <property type="match status" value="1"/>
</dbReference>
<comment type="function">
    <text evidence="8">Involved in the transmission of sensory signals from the chemoreceptors to the flagellar motors. CheA is autophosphorylated; it can transfer its phosphate group to either CheB or CheY.</text>
</comment>
<feature type="domain" description="Histidine kinase" evidence="10">
    <location>
        <begin position="149"/>
        <end position="390"/>
    </location>
</feature>
<dbReference type="InterPro" id="IPR008207">
    <property type="entry name" value="Sig_transdc_His_kin_Hpt_dom"/>
</dbReference>
<dbReference type="PANTHER" id="PTHR43395">
    <property type="entry name" value="SENSOR HISTIDINE KINASE CHEA"/>
    <property type="match status" value="1"/>
</dbReference>
<name>A0A418W6D7_9SPHN</name>
<dbReference type="SUPFAM" id="SSF47226">
    <property type="entry name" value="Histidine-containing phosphotransfer domain, HPT domain"/>
    <property type="match status" value="1"/>
</dbReference>
<dbReference type="Pfam" id="PF01584">
    <property type="entry name" value="CheW"/>
    <property type="match status" value="1"/>
</dbReference>
<evidence type="ECO:0000256" key="7">
    <source>
        <dbReference type="ARBA" id="ARBA00023012"/>
    </source>
</evidence>
<evidence type="ECO:0000259" key="12">
    <source>
        <dbReference type="PROSITE" id="PS50894"/>
    </source>
</evidence>
<dbReference type="InterPro" id="IPR002545">
    <property type="entry name" value="CheW-lke_dom"/>
</dbReference>
<dbReference type="OrthoDB" id="9803176at2"/>
<dbReference type="AlphaFoldDB" id="A0A418W6D7"/>
<dbReference type="GO" id="GO:0000155">
    <property type="term" value="F:phosphorelay sensor kinase activity"/>
    <property type="evidence" value="ECO:0007669"/>
    <property type="project" value="InterPro"/>
</dbReference>
<dbReference type="PROSITE" id="PS50894">
    <property type="entry name" value="HPT"/>
    <property type="match status" value="1"/>
</dbReference>
<dbReference type="FunFam" id="3.30.565.10:FF:000016">
    <property type="entry name" value="Chemotaxis protein CheA, putative"/>
    <property type="match status" value="1"/>
</dbReference>
<dbReference type="GO" id="GO:0005737">
    <property type="term" value="C:cytoplasm"/>
    <property type="evidence" value="ECO:0007669"/>
    <property type="project" value="InterPro"/>
</dbReference>
<evidence type="ECO:0000259" key="10">
    <source>
        <dbReference type="PROSITE" id="PS50109"/>
    </source>
</evidence>
<keyword evidence="5" id="KW-0808">Transferase</keyword>
<feature type="domain" description="CheW-like" evidence="11">
    <location>
        <begin position="392"/>
        <end position="528"/>
    </location>
</feature>
<dbReference type="InterPro" id="IPR036641">
    <property type="entry name" value="HPT_dom_sf"/>
</dbReference>
<dbReference type="SMART" id="SM00260">
    <property type="entry name" value="CheW"/>
    <property type="match status" value="1"/>
</dbReference>
<dbReference type="PROSITE" id="PS50109">
    <property type="entry name" value="HIS_KIN"/>
    <property type="match status" value="1"/>
</dbReference>
<evidence type="ECO:0000256" key="1">
    <source>
        <dbReference type="ARBA" id="ARBA00000085"/>
    </source>
</evidence>
<gene>
    <name evidence="13" type="ORF">D3876_16250</name>
</gene>
<proteinExistence type="predicted"/>
<dbReference type="InterPro" id="IPR003594">
    <property type="entry name" value="HATPase_dom"/>
</dbReference>
<dbReference type="Pfam" id="PF02895">
    <property type="entry name" value="H-kinase_dim"/>
    <property type="match status" value="1"/>
</dbReference>
<keyword evidence="4 9" id="KW-0597">Phosphoprotein</keyword>
<evidence type="ECO:0000256" key="6">
    <source>
        <dbReference type="ARBA" id="ARBA00022777"/>
    </source>
</evidence>
<dbReference type="Pfam" id="PF02518">
    <property type="entry name" value="HATPase_c"/>
    <property type="match status" value="1"/>
</dbReference>
<dbReference type="SMART" id="SM01231">
    <property type="entry name" value="H-kinase_dim"/>
    <property type="match status" value="1"/>
</dbReference>
<dbReference type="InterPro" id="IPR036097">
    <property type="entry name" value="HisK_dim/P_sf"/>
</dbReference>
<comment type="catalytic activity">
    <reaction evidence="1">
        <text>ATP + protein L-histidine = ADP + protein N-phospho-L-histidine.</text>
        <dbReference type="EC" id="2.7.13.3"/>
    </reaction>
</comment>
<dbReference type="InterPro" id="IPR036890">
    <property type="entry name" value="HATPase_C_sf"/>
</dbReference>
<comment type="caution">
    <text evidence="13">The sequence shown here is derived from an EMBL/GenBank/DDBJ whole genome shotgun (WGS) entry which is preliminary data.</text>
</comment>
<dbReference type="InterPro" id="IPR004358">
    <property type="entry name" value="Sig_transdc_His_kin-like_C"/>
</dbReference>
<accession>A0A418W6D7</accession>
<dbReference type="PROSITE" id="PS50851">
    <property type="entry name" value="CHEW"/>
    <property type="match status" value="1"/>
</dbReference>
<keyword evidence="6" id="KW-0418">Kinase</keyword>
<dbReference type="Proteomes" id="UP000286100">
    <property type="component" value="Unassembled WGS sequence"/>
</dbReference>
<feature type="domain" description="HPt" evidence="12">
    <location>
        <begin position="1"/>
        <end position="101"/>
    </location>
</feature>
<dbReference type="SUPFAM" id="SSF47384">
    <property type="entry name" value="Homodimeric domain of signal transducing histidine kinase"/>
    <property type="match status" value="1"/>
</dbReference>
<organism evidence="13 14">
    <name type="scientific">Sphingomonas cavernae</name>
    <dbReference type="NCBI Taxonomy" id="2320861"/>
    <lineage>
        <taxon>Bacteria</taxon>
        <taxon>Pseudomonadati</taxon>
        <taxon>Pseudomonadota</taxon>
        <taxon>Alphaproteobacteria</taxon>
        <taxon>Sphingomonadales</taxon>
        <taxon>Sphingomonadaceae</taxon>
        <taxon>Sphingomonas</taxon>
    </lineage>
</organism>
<dbReference type="GO" id="GO:0006935">
    <property type="term" value="P:chemotaxis"/>
    <property type="evidence" value="ECO:0007669"/>
    <property type="project" value="InterPro"/>
</dbReference>
<dbReference type="InterPro" id="IPR036061">
    <property type="entry name" value="CheW-like_dom_sf"/>
</dbReference>
<evidence type="ECO:0000256" key="9">
    <source>
        <dbReference type="PROSITE-ProRule" id="PRU00110"/>
    </source>
</evidence>
<dbReference type="RefSeq" id="WP_119764284.1">
    <property type="nucleotide sequence ID" value="NZ_QYUM01000004.1"/>
</dbReference>
<dbReference type="SMART" id="SM00073">
    <property type="entry name" value="HPT"/>
    <property type="match status" value="1"/>
</dbReference>
<protein>
    <recommendedName>
        <fullName evidence="3">Chemotaxis protein CheA</fullName>
        <ecNumber evidence="2">2.7.13.3</ecNumber>
    </recommendedName>
</protein>
<keyword evidence="14" id="KW-1185">Reference proteome</keyword>
<evidence type="ECO:0000313" key="14">
    <source>
        <dbReference type="Proteomes" id="UP000286100"/>
    </source>
</evidence>
<evidence type="ECO:0000256" key="8">
    <source>
        <dbReference type="ARBA" id="ARBA00035100"/>
    </source>
</evidence>
<dbReference type="Pfam" id="PF01627">
    <property type="entry name" value="Hpt"/>
    <property type="match status" value="1"/>
</dbReference>
<dbReference type="PRINTS" id="PR00344">
    <property type="entry name" value="BCTRLSENSOR"/>
</dbReference>
<evidence type="ECO:0000256" key="3">
    <source>
        <dbReference type="ARBA" id="ARBA00021495"/>
    </source>
</evidence>
<reference evidence="13 14" key="1">
    <citation type="submission" date="2018-09" db="EMBL/GenBank/DDBJ databases">
        <authorList>
            <person name="Zhu H."/>
        </authorList>
    </citation>
    <scope>NUCLEOTIDE SEQUENCE [LARGE SCALE GENOMIC DNA]</scope>
    <source>
        <strain evidence="13 14">K2R01-6</strain>
    </source>
</reference>
<evidence type="ECO:0000256" key="4">
    <source>
        <dbReference type="ARBA" id="ARBA00022553"/>
    </source>
</evidence>
<sequence length="781" mass="83905">MDDILAEFIAETRETLEAVAGELVAWEANPDDRDRLDTIFRFVHTVKGSCGFLDLPRLEKLSHAAEDVLSEVRDGKRAADTRLVSAVLAVIDRIGELAEAIDTGEAVPDGDDLLIAALRVEHPVEPVEIEAQSVPVMRGNIRSIRISLDLLDRMMSGVSDLVLARNELSRRLQDTGVDPSIEGSFERLSACVGDMRDTITRTRMQRIEKLFSSIPRMVRDIAGELGKSVDLQIDGGDVELDREMIEIIRDPLTHIIRNALDHGIESPALREKAGKSATGRLRVSARQSGNQIVIEVGDDGRGIDTERLVAKAVAAGVVTFERADKLSKEAQLALIFEPGLSTAKSVTAISGRGVGMDVVRSNIERIGGVVDLDNAPGKGLAISIRVPLTLTIIPALTVSAAGQSFAIPRSAIQEIVRENSASVSLERVGTAMVARIRDQRIPLISLEAVLGLPEEAEQGVRSLVVLNPTGGANYAISVAALHDHQELVIRPSCPAIMATGVYAGMTLPDTGRPMLLLDPAGIAETSGILAITFDDDTVIEAVREADADERVSMLLFRDLDGAERAVRLAVVERIEEVASAQIRFAAGRLRLSIDGRIIPLVSFDTLAERDSVGVLRLNDGAVELAYAIDEVIDIVALPSEIVRAKADGIVAGVALIDGRQIEILDPYWLFAEATGGGPTSSEKPVCLLSSSEDPWTREVLRPLVEAAGYRVAFAGDLEPADADIVIASDAEPLETELPPGRLLRLRNDIGARDGDPSSVYRYDRAGLMTALQAGRAGGHRP</sequence>
<evidence type="ECO:0000259" key="11">
    <source>
        <dbReference type="PROSITE" id="PS50851"/>
    </source>
</evidence>
<dbReference type="InterPro" id="IPR037006">
    <property type="entry name" value="CheA-like_homodim_sf"/>
</dbReference>
<feature type="modified residue" description="Phosphohistidine" evidence="9">
    <location>
        <position position="44"/>
    </location>
</feature>
<dbReference type="SUPFAM" id="SSF50341">
    <property type="entry name" value="CheW-like"/>
    <property type="match status" value="2"/>
</dbReference>
<keyword evidence="7" id="KW-0902">Two-component regulatory system</keyword>
<dbReference type="CDD" id="cd00088">
    <property type="entry name" value="HPT"/>
    <property type="match status" value="1"/>
</dbReference>